<dbReference type="PANTHER" id="PTHR14957:SF1">
    <property type="entry name" value="UBIQUITIN-LIKE-CONJUGATING ENZYME ATG10"/>
    <property type="match status" value="1"/>
</dbReference>
<dbReference type="OrthoDB" id="4089664at2759"/>
<evidence type="ECO:0000256" key="5">
    <source>
        <dbReference type="ARBA" id="ARBA00022927"/>
    </source>
</evidence>
<evidence type="ECO:0000256" key="2">
    <source>
        <dbReference type="ARBA" id="ARBA00021099"/>
    </source>
</evidence>
<sequence>MTTSDSSGTPLASARTTFSQFQTYSLAYLTRRDRLLSTASAAPLSWLTYATQWEWLPPLYPGTAFESTACLSRSFAFSVPPSLPSETVEEGILNTVGGVTEVAEEAVAEMEEVARETVTVHQAISWSKIWRLPVLYFHAHTAGGQPVALSHLTRVGIVHSSGTLPHADGADDVGEHEVDTPATPISVADHPRTGLPTYFLHPCHTETALQSLLLHRHDQHPIGDGEGEGGEQGWTYLSAFVNLCSSAVEMRAC</sequence>
<dbReference type="Gene3D" id="3.30.1460.50">
    <property type="match status" value="1"/>
</dbReference>
<evidence type="ECO:0000256" key="7">
    <source>
        <dbReference type="ARBA" id="ARBA00029833"/>
    </source>
</evidence>
<dbReference type="GO" id="GO:0061651">
    <property type="term" value="F:Atg12 conjugating enzyme activity"/>
    <property type="evidence" value="ECO:0007669"/>
    <property type="project" value="TreeGrafter"/>
</dbReference>
<keyword evidence="3" id="KW-0808">Transferase</keyword>
<proteinExistence type="inferred from homology"/>
<evidence type="ECO:0000256" key="4">
    <source>
        <dbReference type="ARBA" id="ARBA00022786"/>
    </source>
</evidence>
<gene>
    <name evidence="8" type="ORF">SPSC_04977</name>
</gene>
<organism evidence="8">
    <name type="scientific">Sporisorium scitamineum</name>
    <dbReference type="NCBI Taxonomy" id="49012"/>
    <lineage>
        <taxon>Eukaryota</taxon>
        <taxon>Fungi</taxon>
        <taxon>Dikarya</taxon>
        <taxon>Basidiomycota</taxon>
        <taxon>Ustilaginomycotina</taxon>
        <taxon>Ustilaginomycetes</taxon>
        <taxon>Ustilaginales</taxon>
        <taxon>Ustilaginaceae</taxon>
        <taxon>Sporisorium</taxon>
    </lineage>
</organism>
<dbReference type="EMBL" id="LK056683">
    <property type="protein sequence ID" value="CDU25143.1"/>
    <property type="molecule type" value="Genomic_DNA"/>
</dbReference>
<dbReference type="GO" id="GO:0005829">
    <property type="term" value="C:cytosol"/>
    <property type="evidence" value="ECO:0007669"/>
    <property type="project" value="TreeGrafter"/>
</dbReference>
<dbReference type="GO" id="GO:0015031">
    <property type="term" value="P:protein transport"/>
    <property type="evidence" value="ECO:0007669"/>
    <property type="project" value="UniProtKB-KW"/>
</dbReference>
<keyword evidence="5" id="KW-0653">Protein transport</keyword>
<evidence type="ECO:0000256" key="6">
    <source>
        <dbReference type="ARBA" id="ARBA00023006"/>
    </source>
</evidence>
<comment type="similarity">
    <text evidence="1">Belongs to the ATG10 family.</text>
</comment>
<dbReference type="InterPro" id="IPR007135">
    <property type="entry name" value="Atg3/Atg10"/>
</dbReference>
<reference evidence="8" key="1">
    <citation type="submission" date="2014-06" db="EMBL/GenBank/DDBJ databases">
        <authorList>
            <person name="Ju J."/>
            <person name="Zhang J."/>
        </authorList>
    </citation>
    <scope>NUCLEOTIDE SEQUENCE</scope>
    <source>
        <strain evidence="8">SscI8</strain>
    </source>
</reference>
<keyword evidence="4" id="KW-0833">Ubl conjugation pathway</keyword>
<dbReference type="GO" id="GO:0032446">
    <property type="term" value="P:protein modification by small protein conjugation"/>
    <property type="evidence" value="ECO:0007669"/>
    <property type="project" value="TreeGrafter"/>
</dbReference>
<keyword evidence="5" id="KW-0813">Transport</keyword>
<accession>A0A127ZI44</accession>
<evidence type="ECO:0000313" key="8">
    <source>
        <dbReference type="EMBL" id="CDU25143.1"/>
    </source>
</evidence>
<evidence type="ECO:0000256" key="3">
    <source>
        <dbReference type="ARBA" id="ARBA00022679"/>
    </source>
</evidence>
<dbReference type="GO" id="GO:0000045">
    <property type="term" value="P:autophagosome assembly"/>
    <property type="evidence" value="ECO:0007669"/>
    <property type="project" value="TreeGrafter"/>
</dbReference>
<dbReference type="GO" id="GO:0000422">
    <property type="term" value="P:autophagy of mitochondrion"/>
    <property type="evidence" value="ECO:0007669"/>
    <property type="project" value="TreeGrafter"/>
</dbReference>
<dbReference type="PANTHER" id="PTHR14957">
    <property type="entry name" value="UBIQUITIN-LIKE-CONJUGATING ENZYME ATG10"/>
    <property type="match status" value="1"/>
</dbReference>
<dbReference type="AlphaFoldDB" id="A0A127ZI44"/>
<keyword evidence="6" id="KW-0072">Autophagy</keyword>
<protein>
    <recommendedName>
        <fullName evidence="2">Ubiquitin-like-conjugating enzyme ATG10</fullName>
    </recommendedName>
    <alternativeName>
        <fullName evidence="7">Autophagy-related protein 10</fullName>
    </alternativeName>
</protein>
<dbReference type="Pfam" id="PF03987">
    <property type="entry name" value="Autophagy_act_C"/>
    <property type="match status" value="1"/>
</dbReference>
<evidence type="ECO:0000256" key="1">
    <source>
        <dbReference type="ARBA" id="ARBA00005696"/>
    </source>
</evidence>
<name>A0A127ZI44_9BASI</name>